<dbReference type="EMBL" id="LROM01000131">
    <property type="protein sequence ID" value="OEZ94540.1"/>
    <property type="molecule type" value="Genomic_DNA"/>
</dbReference>
<feature type="domain" description="PaaD zinc beta ribbon" evidence="2">
    <location>
        <begin position="167"/>
        <end position="214"/>
    </location>
</feature>
<organism evidence="3 4">
    <name type="scientific">Duganella phyllosphaerae</name>
    <dbReference type="NCBI Taxonomy" id="762836"/>
    <lineage>
        <taxon>Bacteria</taxon>
        <taxon>Pseudomonadati</taxon>
        <taxon>Pseudomonadota</taxon>
        <taxon>Betaproteobacteria</taxon>
        <taxon>Burkholderiales</taxon>
        <taxon>Oxalobacteraceae</taxon>
        <taxon>Telluria group</taxon>
        <taxon>Duganella</taxon>
    </lineage>
</organism>
<dbReference type="InterPro" id="IPR011883">
    <property type="entry name" value="PaaD-like"/>
</dbReference>
<comment type="caution">
    <text evidence="3">The sequence shown here is derived from an EMBL/GenBank/DDBJ whole genome shotgun (WGS) entry which is preliminary data.</text>
</comment>
<dbReference type="InterPro" id="IPR052339">
    <property type="entry name" value="Fe-S_Maturation_MIP18"/>
</dbReference>
<dbReference type="NCBIfam" id="TIGR02159">
    <property type="entry name" value="PA_CoA_Oxy4"/>
    <property type="match status" value="1"/>
</dbReference>
<dbReference type="PANTHER" id="PTHR42831">
    <property type="entry name" value="FE-S PROTEIN MATURATION AUXILIARY FACTOR YITW"/>
    <property type="match status" value="1"/>
</dbReference>
<dbReference type="Pfam" id="PF01883">
    <property type="entry name" value="FeS_assembly_P"/>
    <property type="match status" value="1"/>
</dbReference>
<protein>
    <submittedName>
        <fullName evidence="3">Putative 1,2-phenylacetyl-CoA epoxidase, subunit D</fullName>
    </submittedName>
</protein>
<gene>
    <name evidence="3" type="primary">paaD</name>
    <name evidence="3" type="ORF">DUPY_44930</name>
</gene>
<dbReference type="SUPFAM" id="SSF117916">
    <property type="entry name" value="Fe-S cluster assembly (FSCA) domain-like"/>
    <property type="match status" value="1"/>
</dbReference>
<evidence type="ECO:0000259" key="2">
    <source>
        <dbReference type="Pfam" id="PF23451"/>
    </source>
</evidence>
<dbReference type="Pfam" id="PF23451">
    <property type="entry name" value="Zn_ribbon_PaaD"/>
    <property type="match status" value="1"/>
</dbReference>
<feature type="domain" description="MIP18 family-like" evidence="1">
    <location>
        <begin position="50"/>
        <end position="113"/>
    </location>
</feature>
<evidence type="ECO:0000313" key="4">
    <source>
        <dbReference type="Proteomes" id="UP000175989"/>
    </source>
</evidence>
<evidence type="ECO:0000259" key="1">
    <source>
        <dbReference type="Pfam" id="PF01883"/>
    </source>
</evidence>
<dbReference type="PATRIC" id="fig|762836.4.peg.4622"/>
<sequence>MKATKTVLSPANLQSVIPAQAGIHTEHPITRSMDPRMREDDGSEDGGFDEEQVAGWLAQIPDPEIPAISITDLGIVRGVRVADDGACHVTITPTYSGCPAMQVIGDAISDALHGRGVLEVVLHTQLAPAWTTDWMTDAGKQKLRNYGIAPPAEQVIDISRLGPASAISRKAPKLGIACPNCGSTHTEVTSQFGSTPCKALYKCLDCREPFDYFKCH</sequence>
<accession>A0A1E7WC99</accession>
<dbReference type="PANTHER" id="PTHR42831:SF3">
    <property type="entry name" value="1,2-PHENYLACETYL-COA EPOXIDASE, SUBUNIT D-RELATED"/>
    <property type="match status" value="1"/>
</dbReference>
<dbReference type="InterPro" id="IPR056572">
    <property type="entry name" value="Zn_ribbon_PaaD"/>
</dbReference>
<proteinExistence type="predicted"/>
<dbReference type="Proteomes" id="UP000175989">
    <property type="component" value="Unassembled WGS sequence"/>
</dbReference>
<name>A0A1E7WC99_9BURK</name>
<reference evidence="4" key="1">
    <citation type="journal article" date="2016" name="Front. Microbiol.">
        <title>Molecular Keys to the Janthinobacterium and Duganella spp. Interaction with the Plant Pathogen Fusarium graminearum.</title>
        <authorList>
            <person name="Haack F.S."/>
            <person name="Poehlein A."/>
            <person name="Kroger C."/>
            <person name="Voigt C.A."/>
            <person name="Piepenbring M."/>
            <person name="Bode H.B."/>
            <person name="Daniel R."/>
            <person name="Schafer W."/>
            <person name="Streit W.R."/>
        </authorList>
    </citation>
    <scope>NUCLEOTIDE SEQUENCE [LARGE SCALE GENOMIC DNA]</scope>
    <source>
        <strain evidence="4">T54</strain>
    </source>
</reference>
<dbReference type="InterPro" id="IPR034904">
    <property type="entry name" value="FSCA_dom_sf"/>
</dbReference>
<dbReference type="AlphaFoldDB" id="A0A1E7WC99"/>
<keyword evidence="4" id="KW-1185">Reference proteome</keyword>
<evidence type="ECO:0000313" key="3">
    <source>
        <dbReference type="EMBL" id="OEZ94540.1"/>
    </source>
</evidence>
<dbReference type="Gene3D" id="3.30.300.130">
    <property type="entry name" value="Fe-S cluster assembly (FSCA)"/>
    <property type="match status" value="1"/>
</dbReference>
<dbReference type="InterPro" id="IPR002744">
    <property type="entry name" value="MIP18-like"/>
</dbReference>